<evidence type="ECO:0000313" key="1">
    <source>
        <dbReference type="EMBL" id="KAE9587474.1"/>
    </source>
</evidence>
<accession>A0A6A4NJ05</accession>
<comment type="caution">
    <text evidence="1">The sequence shown here is derived from an EMBL/GenBank/DDBJ whole genome shotgun (WGS) entry which is preliminary data.</text>
</comment>
<dbReference type="Proteomes" id="UP000447434">
    <property type="component" value="Chromosome 23"/>
</dbReference>
<keyword evidence="2" id="KW-1185">Reference proteome</keyword>
<protein>
    <submittedName>
        <fullName evidence="1">Uncharacterized protein</fullName>
    </submittedName>
</protein>
<sequence length="62" mass="7225">MTILYDDKYVRSCHCDKNDKSIFMKMTKCESLIVMNIYEYVCDNGGGVGYFVRLLRGDLDED</sequence>
<dbReference type="AlphaFoldDB" id="A0A6A4NJ05"/>
<gene>
    <name evidence="1" type="ORF">Lalb_Chr23g0274011</name>
</gene>
<reference evidence="2" key="1">
    <citation type="journal article" date="2020" name="Nat. Commun.">
        <title>Genome sequence of the cluster root forming white lupin.</title>
        <authorList>
            <person name="Hufnagel B."/>
            <person name="Marques A."/>
            <person name="Soriano A."/>
            <person name="Marques L."/>
            <person name="Divol F."/>
            <person name="Doumas P."/>
            <person name="Sallet E."/>
            <person name="Mancinotti D."/>
            <person name="Carrere S."/>
            <person name="Marande W."/>
            <person name="Arribat S."/>
            <person name="Keller J."/>
            <person name="Huneau C."/>
            <person name="Blein T."/>
            <person name="Aime D."/>
            <person name="Laguerre M."/>
            <person name="Taylor J."/>
            <person name="Schubert V."/>
            <person name="Nelson M."/>
            <person name="Geu-Flores F."/>
            <person name="Crespi M."/>
            <person name="Gallardo-Guerrero K."/>
            <person name="Delaux P.-M."/>
            <person name="Salse J."/>
            <person name="Berges H."/>
            <person name="Guyot R."/>
            <person name="Gouzy J."/>
            <person name="Peret B."/>
        </authorList>
    </citation>
    <scope>NUCLEOTIDE SEQUENCE [LARGE SCALE GENOMIC DNA]</scope>
    <source>
        <strain evidence="2">cv. Amiga</strain>
    </source>
</reference>
<dbReference type="EMBL" id="WOCE01000023">
    <property type="protein sequence ID" value="KAE9587474.1"/>
    <property type="molecule type" value="Genomic_DNA"/>
</dbReference>
<organism evidence="1 2">
    <name type="scientific">Lupinus albus</name>
    <name type="common">White lupine</name>
    <name type="synonym">Lupinus termis</name>
    <dbReference type="NCBI Taxonomy" id="3870"/>
    <lineage>
        <taxon>Eukaryota</taxon>
        <taxon>Viridiplantae</taxon>
        <taxon>Streptophyta</taxon>
        <taxon>Embryophyta</taxon>
        <taxon>Tracheophyta</taxon>
        <taxon>Spermatophyta</taxon>
        <taxon>Magnoliopsida</taxon>
        <taxon>eudicotyledons</taxon>
        <taxon>Gunneridae</taxon>
        <taxon>Pentapetalae</taxon>
        <taxon>rosids</taxon>
        <taxon>fabids</taxon>
        <taxon>Fabales</taxon>
        <taxon>Fabaceae</taxon>
        <taxon>Papilionoideae</taxon>
        <taxon>50 kb inversion clade</taxon>
        <taxon>genistoids sensu lato</taxon>
        <taxon>core genistoids</taxon>
        <taxon>Genisteae</taxon>
        <taxon>Lupinus</taxon>
    </lineage>
</organism>
<name>A0A6A4NJ05_LUPAL</name>
<proteinExistence type="predicted"/>
<evidence type="ECO:0000313" key="2">
    <source>
        <dbReference type="Proteomes" id="UP000447434"/>
    </source>
</evidence>